<evidence type="ECO:0000259" key="3">
    <source>
        <dbReference type="PROSITE" id="PS51186"/>
    </source>
</evidence>
<keyword evidence="5" id="KW-1185">Reference proteome</keyword>
<keyword evidence="2" id="KW-0012">Acyltransferase</keyword>
<dbReference type="SUPFAM" id="SSF55729">
    <property type="entry name" value="Acyl-CoA N-acyltransferases (Nat)"/>
    <property type="match status" value="1"/>
</dbReference>
<dbReference type="InterPro" id="IPR000182">
    <property type="entry name" value="GNAT_dom"/>
</dbReference>
<proteinExistence type="predicted"/>
<evidence type="ECO:0000313" key="4">
    <source>
        <dbReference type="EMBL" id="QIE55589.1"/>
    </source>
</evidence>
<accession>A0A7L5C159</accession>
<evidence type="ECO:0000256" key="2">
    <source>
        <dbReference type="ARBA" id="ARBA00023315"/>
    </source>
</evidence>
<gene>
    <name evidence="4" type="ORF">G5B40_09045</name>
</gene>
<dbReference type="KEGG" id="hdh:G5B40_09045"/>
<dbReference type="GO" id="GO:0008080">
    <property type="term" value="F:N-acetyltransferase activity"/>
    <property type="evidence" value="ECO:0007669"/>
    <property type="project" value="TreeGrafter"/>
</dbReference>
<dbReference type="RefSeq" id="WP_165097718.1">
    <property type="nucleotide sequence ID" value="NZ_CP049056.1"/>
</dbReference>
<sequence>MTALAIRQAEAKDASRLNAALNALSAHLGDRHRAKDSHIAKAGWGDAPVFRAVLAEEGAKVVGVALYSAIFSTIRGGTGLYVSDLWVAEDLRGTGLGKRLLAAAAGDAERVWDAGFMKLSVYESNEGARAAYLRMGFTAHENETNLSLDAAGLERLRTE</sequence>
<organism evidence="4 5">
    <name type="scientific">Pikeienuella piscinae</name>
    <dbReference type="NCBI Taxonomy" id="2748098"/>
    <lineage>
        <taxon>Bacteria</taxon>
        <taxon>Pseudomonadati</taxon>
        <taxon>Pseudomonadota</taxon>
        <taxon>Alphaproteobacteria</taxon>
        <taxon>Rhodobacterales</taxon>
        <taxon>Paracoccaceae</taxon>
        <taxon>Pikeienuella</taxon>
    </lineage>
</organism>
<dbReference type="Proteomes" id="UP000503336">
    <property type="component" value="Chromosome"/>
</dbReference>
<dbReference type="Gene3D" id="3.40.630.30">
    <property type="match status" value="1"/>
</dbReference>
<dbReference type="PROSITE" id="PS51186">
    <property type="entry name" value="GNAT"/>
    <property type="match status" value="1"/>
</dbReference>
<dbReference type="PANTHER" id="PTHR10545:SF29">
    <property type="entry name" value="GH14572P-RELATED"/>
    <property type="match status" value="1"/>
</dbReference>
<dbReference type="CDD" id="cd04301">
    <property type="entry name" value="NAT_SF"/>
    <property type="match status" value="1"/>
</dbReference>
<dbReference type="Pfam" id="PF00583">
    <property type="entry name" value="Acetyltransf_1"/>
    <property type="match status" value="1"/>
</dbReference>
<dbReference type="PANTHER" id="PTHR10545">
    <property type="entry name" value="DIAMINE N-ACETYLTRANSFERASE"/>
    <property type="match status" value="1"/>
</dbReference>
<dbReference type="EMBL" id="CP049056">
    <property type="protein sequence ID" value="QIE55589.1"/>
    <property type="molecule type" value="Genomic_DNA"/>
</dbReference>
<dbReference type="InterPro" id="IPR016181">
    <property type="entry name" value="Acyl_CoA_acyltransferase"/>
</dbReference>
<evidence type="ECO:0000256" key="1">
    <source>
        <dbReference type="ARBA" id="ARBA00022679"/>
    </source>
</evidence>
<dbReference type="InterPro" id="IPR051016">
    <property type="entry name" value="Diverse_Substrate_AcTransf"/>
</dbReference>
<reference evidence="4 5" key="1">
    <citation type="submission" date="2020-02" db="EMBL/GenBank/DDBJ databases">
        <title>complete genome sequence of Rhodobacteraceae bacterium.</title>
        <authorList>
            <person name="Park J."/>
            <person name="Kim Y.-S."/>
            <person name="Kim K.-H."/>
        </authorList>
    </citation>
    <scope>NUCLEOTIDE SEQUENCE [LARGE SCALE GENOMIC DNA]</scope>
    <source>
        <strain evidence="4 5">RR4-56</strain>
    </source>
</reference>
<keyword evidence="1 4" id="KW-0808">Transferase</keyword>
<name>A0A7L5C159_9RHOB</name>
<protein>
    <submittedName>
        <fullName evidence="4">GNAT family N-acetyltransferase</fullName>
    </submittedName>
</protein>
<feature type="domain" description="N-acetyltransferase" evidence="3">
    <location>
        <begin position="4"/>
        <end position="159"/>
    </location>
</feature>
<evidence type="ECO:0000313" key="5">
    <source>
        <dbReference type="Proteomes" id="UP000503336"/>
    </source>
</evidence>
<dbReference type="AlphaFoldDB" id="A0A7L5C159"/>